<dbReference type="PIRSF" id="PIRSF000538">
    <property type="entry name" value="GlpK"/>
    <property type="match status" value="1"/>
</dbReference>
<feature type="binding site" evidence="9">
    <location>
        <position position="13"/>
    </location>
    <ligand>
        <name>ATP</name>
        <dbReference type="ChEBI" id="CHEBI:30616"/>
    </ligand>
</feature>
<dbReference type="GO" id="GO:0019563">
    <property type="term" value="P:glycerol catabolic process"/>
    <property type="evidence" value="ECO:0007669"/>
    <property type="project" value="UniProtKB-UniRule"/>
</dbReference>
<evidence type="ECO:0000259" key="12">
    <source>
        <dbReference type="Pfam" id="PF02782"/>
    </source>
</evidence>
<dbReference type="GO" id="GO:0005829">
    <property type="term" value="C:cytosol"/>
    <property type="evidence" value="ECO:0007669"/>
    <property type="project" value="TreeGrafter"/>
</dbReference>
<feature type="binding site" evidence="9">
    <location>
        <position position="135"/>
    </location>
    <ligand>
        <name>glycerol</name>
        <dbReference type="ChEBI" id="CHEBI:17754"/>
    </ligand>
</feature>
<evidence type="ECO:0000256" key="9">
    <source>
        <dbReference type="HAMAP-Rule" id="MF_00186"/>
    </source>
</evidence>
<dbReference type="Pfam" id="PF02782">
    <property type="entry name" value="FGGY_C"/>
    <property type="match status" value="1"/>
</dbReference>
<comment type="similarity">
    <text evidence="2 9 10">Belongs to the FGGY kinase family.</text>
</comment>
<dbReference type="GO" id="GO:0004370">
    <property type="term" value="F:glycerol kinase activity"/>
    <property type="evidence" value="ECO:0007669"/>
    <property type="project" value="UniProtKB-UniRule"/>
</dbReference>
<organism evidence="13 14">
    <name type="scientific">Candidatus Competibacter denitrificans Run_A_D11</name>
    <dbReference type="NCBI Taxonomy" id="1400863"/>
    <lineage>
        <taxon>Bacteria</taxon>
        <taxon>Pseudomonadati</taxon>
        <taxon>Pseudomonadota</taxon>
        <taxon>Gammaproteobacteria</taxon>
        <taxon>Candidatus Competibacteraceae</taxon>
        <taxon>Candidatus Competibacter</taxon>
    </lineage>
</organism>
<keyword evidence="14" id="KW-1185">Reference proteome</keyword>
<dbReference type="InterPro" id="IPR018484">
    <property type="entry name" value="FGGY_N"/>
</dbReference>
<keyword evidence="5 9" id="KW-0418">Kinase</keyword>
<evidence type="ECO:0000256" key="1">
    <source>
        <dbReference type="ARBA" id="ARBA00005190"/>
    </source>
</evidence>
<keyword evidence="6 9" id="KW-0319">Glycerol metabolism</keyword>
<dbReference type="InterPro" id="IPR043129">
    <property type="entry name" value="ATPase_NBD"/>
</dbReference>
<evidence type="ECO:0000256" key="6">
    <source>
        <dbReference type="ARBA" id="ARBA00022798"/>
    </source>
</evidence>
<gene>
    <name evidence="9 13" type="primary">glpK</name>
    <name evidence="13" type="ORF">BN873_20074</name>
</gene>
<feature type="binding site" evidence="9">
    <location>
        <position position="83"/>
    </location>
    <ligand>
        <name>sn-glycerol 3-phosphate</name>
        <dbReference type="ChEBI" id="CHEBI:57597"/>
    </ligand>
</feature>
<evidence type="ECO:0000256" key="5">
    <source>
        <dbReference type="ARBA" id="ARBA00022777"/>
    </source>
</evidence>
<evidence type="ECO:0000256" key="10">
    <source>
        <dbReference type="RuleBase" id="RU003733"/>
    </source>
</evidence>
<dbReference type="CDD" id="cd07786">
    <property type="entry name" value="FGGY_EcGK_like"/>
    <property type="match status" value="1"/>
</dbReference>
<dbReference type="STRING" id="1400863.BN873_20074"/>
<feature type="binding site" evidence="9">
    <location>
        <position position="83"/>
    </location>
    <ligand>
        <name>glycerol</name>
        <dbReference type="ChEBI" id="CHEBI:17754"/>
    </ligand>
</feature>
<dbReference type="SUPFAM" id="SSF53067">
    <property type="entry name" value="Actin-like ATPase domain"/>
    <property type="match status" value="2"/>
</dbReference>
<comment type="caution">
    <text evidence="13">The sequence shown here is derived from an EMBL/GenBank/DDBJ whole genome shotgun (WGS) entry which is preliminary data.</text>
</comment>
<reference evidence="13" key="2">
    <citation type="submission" date="2014-03" db="EMBL/GenBank/DDBJ databases">
        <title>Candidatus Competibacter-lineage genomes retrieved from metagenomes reveal functional metabolic diversity.</title>
        <authorList>
            <person name="McIlroy S.J."/>
            <person name="Albertsen M."/>
            <person name="Andresen E.K."/>
            <person name="Saunders A.M."/>
            <person name="Kristiansen R."/>
            <person name="Stokholm-Bjerregaard M."/>
            <person name="Nielsen K.L."/>
            <person name="Nielsen P.H."/>
        </authorList>
    </citation>
    <scope>NUCLEOTIDE SEQUENCE</scope>
    <source>
        <strain evidence="13">Run_A_D11</strain>
    </source>
</reference>
<reference evidence="13" key="1">
    <citation type="submission" date="2013-07" db="EMBL/GenBank/DDBJ databases">
        <authorList>
            <person name="McIlroy S."/>
        </authorList>
    </citation>
    <scope>NUCLEOTIDE SEQUENCE [LARGE SCALE GENOMIC DNA]</scope>
    <source>
        <strain evidence="13">Run_A_D11</strain>
    </source>
</reference>
<dbReference type="NCBIfam" id="NF000756">
    <property type="entry name" value="PRK00047.1"/>
    <property type="match status" value="1"/>
</dbReference>
<evidence type="ECO:0000256" key="3">
    <source>
        <dbReference type="ARBA" id="ARBA00022679"/>
    </source>
</evidence>
<evidence type="ECO:0000256" key="7">
    <source>
        <dbReference type="ARBA" id="ARBA00022840"/>
    </source>
</evidence>
<feature type="binding site" evidence="9">
    <location>
        <position position="84"/>
    </location>
    <ligand>
        <name>sn-glycerol 3-phosphate</name>
        <dbReference type="ChEBI" id="CHEBI:57597"/>
    </ligand>
</feature>
<feature type="binding site" evidence="9">
    <location>
        <position position="312"/>
    </location>
    <ligand>
        <name>ADP</name>
        <dbReference type="ChEBI" id="CHEBI:456216"/>
    </ligand>
</feature>
<sequence length="503" mass="55532">MSAGYVLAIDQGTTGSTVLIFDHDGQIRGRAYSEFTQHYPKPGWVEHDAEEIWLVTVKVIAEALRAANIRASELCAIGITNQRETVVLWDRATSQPVANAIVWQDRRTARFCDELKEQGLEETVRRKTGLVIDPYFSGTKVKWLLDNVAGLRERAGRGEIAFGTIDCWLVWRLTGGKAHVTDYSNASRTLLYNIQDLRWDEEILDRLEIPKAILPDVKPSACVYGETDPEVFFGTRRIPVAGIAGDQQAALFGQACHSPGLAKNTYGTGSFLLMNTGTKLVFSKEKLLTTIAWGIGDEPVEYALEGAIFITGAAVQWLRDGLKLIGSAAEIEELARSVPHNEGVYFVPALVGLGAPHWDPYARGLLIGLTRGSTQGHIARAVLESIAYQTRDVIEAMQRDSGITLQELRCDGGAAVNSLLMQFQADILGVPVDVPRIVDTTALGAAYLAGLAVGFWESRAELAQKWQLAQRYTPQLAEAERERLFRRWHQAVERAKGWALDDD</sequence>
<feature type="binding site" evidence="9">
    <location>
        <position position="268"/>
    </location>
    <ligand>
        <name>ATP</name>
        <dbReference type="ChEBI" id="CHEBI:30616"/>
    </ligand>
</feature>
<feature type="domain" description="Carbohydrate kinase FGGY N-terminal" evidence="11">
    <location>
        <begin position="5"/>
        <end position="253"/>
    </location>
</feature>
<feature type="binding site" evidence="9">
    <location>
        <position position="246"/>
    </location>
    <ligand>
        <name>sn-glycerol 3-phosphate</name>
        <dbReference type="ChEBI" id="CHEBI:57597"/>
    </ligand>
</feature>
<dbReference type="RefSeq" id="WP_048671142.1">
    <property type="nucleotide sequence ID" value="NZ_CBTJ020000025.1"/>
</dbReference>
<keyword evidence="4 9" id="KW-0547">Nucleotide-binding</keyword>
<evidence type="ECO:0000259" key="11">
    <source>
        <dbReference type="Pfam" id="PF00370"/>
    </source>
</evidence>
<feature type="binding site" evidence="9">
    <location>
        <position position="268"/>
    </location>
    <ligand>
        <name>ADP</name>
        <dbReference type="ChEBI" id="CHEBI:456216"/>
    </ligand>
</feature>
<feature type="binding site" evidence="9">
    <location>
        <position position="84"/>
    </location>
    <ligand>
        <name>glycerol</name>
        <dbReference type="ChEBI" id="CHEBI:17754"/>
    </ligand>
</feature>
<evidence type="ECO:0000256" key="4">
    <source>
        <dbReference type="ARBA" id="ARBA00022741"/>
    </source>
</evidence>
<name>W6M7Q3_9GAMM</name>
<dbReference type="GO" id="GO:0006072">
    <property type="term" value="P:glycerol-3-phosphate metabolic process"/>
    <property type="evidence" value="ECO:0007669"/>
    <property type="project" value="InterPro"/>
</dbReference>
<dbReference type="NCBIfam" id="TIGR01311">
    <property type="entry name" value="glycerol_kin"/>
    <property type="match status" value="1"/>
</dbReference>
<comment type="activity regulation">
    <text evidence="9">Inhibited by fructose 1,6-bisphosphate (FBP).</text>
</comment>
<dbReference type="InterPro" id="IPR018485">
    <property type="entry name" value="FGGY_C"/>
</dbReference>
<feature type="domain" description="Carbohydrate kinase FGGY C-terminal" evidence="12">
    <location>
        <begin position="263"/>
        <end position="452"/>
    </location>
</feature>
<protein>
    <recommendedName>
        <fullName evidence="9">Glycerol kinase</fullName>
        <ecNumber evidence="9">2.7.1.30</ecNumber>
    </recommendedName>
    <alternativeName>
        <fullName evidence="9">ATP:glycerol 3-phosphotransferase</fullName>
    </alternativeName>
    <alternativeName>
        <fullName evidence="9">Glycerokinase</fullName>
        <shortName evidence="9">GK</shortName>
    </alternativeName>
</protein>
<feature type="binding site" evidence="9">
    <location>
        <position position="13"/>
    </location>
    <ligand>
        <name>ADP</name>
        <dbReference type="ChEBI" id="CHEBI:456216"/>
    </ligand>
</feature>
<evidence type="ECO:0000313" key="13">
    <source>
        <dbReference type="EMBL" id="CDI01750.1"/>
    </source>
</evidence>
<feature type="binding site" evidence="9">
    <location>
        <position position="417"/>
    </location>
    <ligand>
        <name>ADP</name>
        <dbReference type="ChEBI" id="CHEBI:456216"/>
    </ligand>
</feature>
<dbReference type="InterPro" id="IPR000577">
    <property type="entry name" value="Carb_kinase_FGGY"/>
</dbReference>
<comment type="caution">
    <text evidence="9">Lacks conserved residue(s) required for the propagation of feature annotation.</text>
</comment>
<feature type="binding site" evidence="9">
    <location>
        <position position="246"/>
    </location>
    <ligand>
        <name>glycerol</name>
        <dbReference type="ChEBI" id="CHEBI:17754"/>
    </ligand>
</feature>
<feature type="binding site" evidence="9">
    <location>
        <position position="13"/>
    </location>
    <ligand>
        <name>sn-glycerol 3-phosphate</name>
        <dbReference type="ChEBI" id="CHEBI:57597"/>
    </ligand>
</feature>
<comment type="function">
    <text evidence="9">Key enzyme in the regulation of glycerol uptake and metabolism. Catalyzes the phosphorylation of glycerol to yield sn-glycerol 3-phosphate.</text>
</comment>
<evidence type="ECO:0000313" key="14">
    <source>
        <dbReference type="Proteomes" id="UP000035760"/>
    </source>
</evidence>
<dbReference type="InterPro" id="IPR005999">
    <property type="entry name" value="Glycerol_kin"/>
</dbReference>
<dbReference type="UniPathway" id="UPA00618">
    <property type="reaction ID" value="UER00672"/>
</dbReference>
<feature type="binding site" evidence="9">
    <location>
        <position position="413"/>
    </location>
    <ligand>
        <name>ADP</name>
        <dbReference type="ChEBI" id="CHEBI:456216"/>
    </ligand>
</feature>
<dbReference type="PROSITE" id="PS00933">
    <property type="entry name" value="FGGY_KINASES_1"/>
    <property type="match status" value="1"/>
</dbReference>
<keyword evidence="7 9" id="KW-0067">ATP-binding</keyword>
<dbReference type="PROSITE" id="PS00445">
    <property type="entry name" value="FGGY_KINASES_2"/>
    <property type="match status" value="1"/>
</dbReference>
<dbReference type="HAMAP" id="MF_00186">
    <property type="entry name" value="Glycerol_kin"/>
    <property type="match status" value="1"/>
</dbReference>
<dbReference type="PANTHER" id="PTHR10196">
    <property type="entry name" value="SUGAR KINASE"/>
    <property type="match status" value="1"/>
</dbReference>
<feature type="binding site" evidence="9">
    <location>
        <position position="312"/>
    </location>
    <ligand>
        <name>ATP</name>
        <dbReference type="ChEBI" id="CHEBI:30616"/>
    </ligand>
</feature>
<dbReference type="FunFam" id="3.30.420.40:FF:000007">
    <property type="entry name" value="Glycerol kinase"/>
    <property type="match status" value="1"/>
</dbReference>
<feature type="binding site" evidence="9">
    <location>
        <position position="316"/>
    </location>
    <ligand>
        <name>ATP</name>
        <dbReference type="ChEBI" id="CHEBI:30616"/>
    </ligand>
</feature>
<dbReference type="Gene3D" id="3.30.420.40">
    <property type="match status" value="2"/>
</dbReference>
<evidence type="ECO:0000256" key="2">
    <source>
        <dbReference type="ARBA" id="ARBA00009156"/>
    </source>
</evidence>
<dbReference type="EC" id="2.7.1.30" evidence="9"/>
<evidence type="ECO:0000256" key="8">
    <source>
        <dbReference type="ARBA" id="ARBA00052101"/>
    </source>
</evidence>
<proteinExistence type="inferred from homology"/>
<dbReference type="Pfam" id="PF00370">
    <property type="entry name" value="FGGY_N"/>
    <property type="match status" value="1"/>
</dbReference>
<comment type="catalytic activity">
    <reaction evidence="8 9">
        <text>glycerol + ATP = sn-glycerol 3-phosphate + ADP + H(+)</text>
        <dbReference type="Rhea" id="RHEA:21644"/>
        <dbReference type="ChEBI" id="CHEBI:15378"/>
        <dbReference type="ChEBI" id="CHEBI:17754"/>
        <dbReference type="ChEBI" id="CHEBI:30616"/>
        <dbReference type="ChEBI" id="CHEBI:57597"/>
        <dbReference type="ChEBI" id="CHEBI:456216"/>
        <dbReference type="EC" id="2.7.1.30"/>
    </reaction>
</comment>
<dbReference type="InterPro" id="IPR018483">
    <property type="entry name" value="Carb_kinase_FGGY_CS"/>
</dbReference>
<dbReference type="FunFam" id="3.30.420.40:FF:000008">
    <property type="entry name" value="Glycerol kinase"/>
    <property type="match status" value="1"/>
</dbReference>
<dbReference type="EMBL" id="CBTJ020000025">
    <property type="protein sequence ID" value="CDI01750.1"/>
    <property type="molecule type" value="Genomic_DNA"/>
</dbReference>
<feature type="binding site" evidence="9">
    <location>
        <position position="247"/>
    </location>
    <ligand>
        <name>glycerol</name>
        <dbReference type="ChEBI" id="CHEBI:17754"/>
    </ligand>
</feature>
<dbReference type="PANTHER" id="PTHR10196:SF69">
    <property type="entry name" value="GLYCEROL KINASE"/>
    <property type="match status" value="1"/>
</dbReference>
<accession>W6M7Q3</accession>
<feature type="binding site" evidence="9">
    <location>
        <position position="413"/>
    </location>
    <ligand>
        <name>ATP</name>
        <dbReference type="ChEBI" id="CHEBI:30616"/>
    </ligand>
</feature>
<feature type="binding site" evidence="9">
    <location>
        <position position="135"/>
    </location>
    <ligand>
        <name>sn-glycerol 3-phosphate</name>
        <dbReference type="ChEBI" id="CHEBI:57597"/>
    </ligand>
</feature>
<feature type="binding site" evidence="9">
    <location>
        <position position="14"/>
    </location>
    <ligand>
        <name>ATP</name>
        <dbReference type="ChEBI" id="CHEBI:30616"/>
    </ligand>
</feature>
<dbReference type="AlphaFoldDB" id="W6M7Q3"/>
<dbReference type="OrthoDB" id="9805576at2"/>
<dbReference type="Proteomes" id="UP000035760">
    <property type="component" value="Unassembled WGS sequence"/>
</dbReference>
<keyword evidence="3 9" id="KW-0808">Transferase</keyword>
<comment type="pathway">
    <text evidence="1 9">Polyol metabolism; glycerol degradation via glycerol kinase pathway; sn-glycerol 3-phosphate from glycerol: step 1/1.</text>
</comment>
<dbReference type="GO" id="GO:0005524">
    <property type="term" value="F:ATP binding"/>
    <property type="evidence" value="ECO:0007669"/>
    <property type="project" value="UniProtKB-UniRule"/>
</dbReference>